<keyword evidence="1" id="KW-1133">Transmembrane helix</keyword>
<proteinExistence type="predicted"/>
<evidence type="ECO:0000313" key="2">
    <source>
        <dbReference type="EMBL" id="QKL32635.1"/>
    </source>
</evidence>
<gene>
    <name evidence="3" type="ORF">D8845_05660</name>
    <name evidence="2" type="ORF">M594_02640</name>
    <name evidence="4" type="ORF">NCTC12261_01546</name>
</gene>
<dbReference type="EMBL" id="CP047883">
    <property type="protein sequence ID" value="QKL32635.1"/>
    <property type="molecule type" value="Genomic_DNA"/>
</dbReference>
<evidence type="ECO:0000313" key="6">
    <source>
        <dbReference type="Proteomes" id="UP000267870"/>
    </source>
</evidence>
<dbReference type="EMBL" id="UHFS01000002">
    <property type="protein sequence ID" value="SUN75553.1"/>
    <property type="molecule type" value="Genomic_DNA"/>
</dbReference>
<reference evidence="2 7" key="3">
    <citation type="submission" date="2020-01" db="EMBL/GenBank/DDBJ databases">
        <title>Complete genome sequence of the tetracycline resistane Streptococcus mitis isolate S022-V3-A4.</title>
        <authorList>
            <person name="Pinzauti D."/>
            <person name="Iannelli F."/>
            <person name="Pozzi G."/>
            <person name="Santoro F."/>
        </authorList>
    </citation>
    <scope>NUCLEOTIDE SEQUENCE [LARGE SCALE GENOMIC DNA]</scope>
    <source>
        <strain evidence="2 7">S022-V3-A4</strain>
    </source>
</reference>
<protein>
    <submittedName>
        <fullName evidence="3">Uncharacterized protein</fullName>
    </submittedName>
</protein>
<dbReference type="RefSeq" id="WP_153198681.1">
    <property type="nucleotide sequence ID" value="NZ_CP012646.1"/>
</dbReference>
<keyword evidence="1" id="KW-0812">Transmembrane</keyword>
<evidence type="ECO:0000256" key="1">
    <source>
        <dbReference type="SAM" id="Phobius"/>
    </source>
</evidence>
<keyword evidence="1" id="KW-0472">Membrane</keyword>
<accession>A0A380KUG0</accession>
<dbReference type="EMBL" id="RJNZ01000006">
    <property type="protein sequence ID" value="RSI92785.1"/>
    <property type="molecule type" value="Genomic_DNA"/>
</dbReference>
<dbReference type="GeneID" id="93740247"/>
<reference evidence="4 5" key="1">
    <citation type="submission" date="2018-06" db="EMBL/GenBank/DDBJ databases">
        <authorList>
            <consortium name="Pathogen Informatics"/>
            <person name="Doyle S."/>
        </authorList>
    </citation>
    <scope>NUCLEOTIDE SEQUENCE [LARGE SCALE GENOMIC DNA]</scope>
    <source>
        <strain evidence="4 5">NCTC12261</strain>
    </source>
</reference>
<evidence type="ECO:0000313" key="4">
    <source>
        <dbReference type="EMBL" id="SUN75553.1"/>
    </source>
</evidence>
<dbReference type="Proteomes" id="UP000501099">
    <property type="component" value="Chromosome"/>
</dbReference>
<dbReference type="AlphaFoldDB" id="A0A380KUG0"/>
<feature type="transmembrane region" description="Helical" evidence="1">
    <location>
        <begin position="7"/>
        <end position="28"/>
    </location>
</feature>
<dbReference type="Proteomes" id="UP000255482">
    <property type="component" value="Unassembled WGS sequence"/>
</dbReference>
<sequence>MNNKKICRLISICLAIFSAVLAVVLFAWGERGQVFIAMVPLFLSKFVDNIGKNK</sequence>
<reference evidence="3 6" key="2">
    <citation type="submission" date="2018-11" db="EMBL/GenBank/DDBJ databases">
        <title>Species Designations Belie Phenotypic and Genotypic Heterogeneity in Oral Streptococci.</title>
        <authorList>
            <person name="Velsko I."/>
        </authorList>
    </citation>
    <scope>NUCLEOTIDE SEQUENCE [LARGE SCALE GENOMIC DNA]</scope>
    <source>
        <strain evidence="3 6">BCC55</strain>
    </source>
</reference>
<dbReference type="Proteomes" id="UP000267870">
    <property type="component" value="Unassembled WGS sequence"/>
</dbReference>
<name>A0A380KUG0_STRMT</name>
<organism evidence="3 6">
    <name type="scientific">Streptococcus mitis</name>
    <dbReference type="NCBI Taxonomy" id="28037"/>
    <lineage>
        <taxon>Bacteria</taxon>
        <taxon>Bacillati</taxon>
        <taxon>Bacillota</taxon>
        <taxon>Bacilli</taxon>
        <taxon>Lactobacillales</taxon>
        <taxon>Streptococcaceae</taxon>
        <taxon>Streptococcus</taxon>
        <taxon>Streptococcus mitis group</taxon>
    </lineage>
</organism>
<evidence type="ECO:0000313" key="3">
    <source>
        <dbReference type="EMBL" id="RSI92785.1"/>
    </source>
</evidence>
<evidence type="ECO:0000313" key="7">
    <source>
        <dbReference type="Proteomes" id="UP000501099"/>
    </source>
</evidence>
<evidence type="ECO:0000313" key="5">
    <source>
        <dbReference type="Proteomes" id="UP000255482"/>
    </source>
</evidence>